<reference evidence="3 4" key="1">
    <citation type="journal article" date="2013" name="Genome Announc.">
        <title>Draft Genome Sequence of the Lignocellulose Decomposer Thermobifida fusca Strain TM51.</title>
        <authorList>
            <person name="Toth A."/>
            <person name="Barna T."/>
            <person name="Nagy I."/>
            <person name="Horvath B."/>
            <person name="Nagy I."/>
            <person name="Tancsics A."/>
            <person name="Kriszt B."/>
            <person name="Baka E."/>
            <person name="Fekete C."/>
            <person name="Kukolya J."/>
        </authorList>
    </citation>
    <scope>NUCLEOTIDE SEQUENCE [LARGE SCALE GENOMIC DNA]</scope>
    <source>
        <strain evidence="3 4">TM51</strain>
    </source>
</reference>
<gene>
    <name evidence="3" type="ORF">TM51_10884</name>
</gene>
<dbReference type="RefSeq" id="WP_011292542.1">
    <property type="nucleotide sequence ID" value="NZ_AOSG01000059.1"/>
</dbReference>
<organism evidence="3 4">
    <name type="scientific">Thermobifida fusca TM51</name>
    <dbReference type="NCBI Taxonomy" id="1169414"/>
    <lineage>
        <taxon>Bacteria</taxon>
        <taxon>Bacillati</taxon>
        <taxon>Actinomycetota</taxon>
        <taxon>Actinomycetes</taxon>
        <taxon>Streptosporangiales</taxon>
        <taxon>Nocardiopsidaceae</taxon>
        <taxon>Thermobifida</taxon>
    </lineage>
</organism>
<proteinExistence type="predicted"/>
<feature type="domain" description="DUF1707" evidence="2">
    <location>
        <begin position="11"/>
        <end position="63"/>
    </location>
</feature>
<name>A0A9P2WQ38_THEFU</name>
<comment type="caution">
    <text evidence="3">The sequence shown here is derived from an EMBL/GenBank/DDBJ whole genome shotgun (WGS) entry which is preliminary data.</text>
</comment>
<dbReference type="PANTHER" id="PTHR40763">
    <property type="entry name" value="MEMBRANE PROTEIN-RELATED"/>
    <property type="match status" value="1"/>
</dbReference>
<evidence type="ECO:0000313" key="4">
    <source>
        <dbReference type="Proteomes" id="UP000014184"/>
    </source>
</evidence>
<evidence type="ECO:0000313" key="3">
    <source>
        <dbReference type="EMBL" id="EOR70755.1"/>
    </source>
</evidence>
<feature type="transmembrane region" description="Helical" evidence="1">
    <location>
        <begin position="121"/>
        <end position="140"/>
    </location>
</feature>
<dbReference type="PANTHER" id="PTHR40763:SF4">
    <property type="entry name" value="DUF1707 DOMAIN-CONTAINING PROTEIN"/>
    <property type="match status" value="1"/>
</dbReference>
<evidence type="ECO:0000259" key="2">
    <source>
        <dbReference type="Pfam" id="PF08044"/>
    </source>
</evidence>
<feature type="transmembrane region" description="Helical" evidence="1">
    <location>
        <begin position="95"/>
        <end position="115"/>
    </location>
</feature>
<dbReference type="Proteomes" id="UP000014184">
    <property type="component" value="Unassembled WGS sequence"/>
</dbReference>
<keyword evidence="1" id="KW-1133">Transmembrane helix</keyword>
<dbReference type="EMBL" id="AOSG01000059">
    <property type="protein sequence ID" value="EOR70755.1"/>
    <property type="molecule type" value="Genomic_DNA"/>
</dbReference>
<keyword evidence="1" id="KW-0472">Membrane</keyword>
<accession>A0A9P2WQ38</accession>
<protein>
    <recommendedName>
        <fullName evidence="2">DUF1707 domain-containing protein</fullName>
    </recommendedName>
</protein>
<keyword evidence="1" id="KW-0812">Transmembrane</keyword>
<keyword evidence="4" id="KW-1185">Reference proteome</keyword>
<dbReference type="Pfam" id="PF08044">
    <property type="entry name" value="DUF1707"/>
    <property type="match status" value="1"/>
</dbReference>
<evidence type="ECO:0000256" key="1">
    <source>
        <dbReference type="SAM" id="Phobius"/>
    </source>
</evidence>
<dbReference type="AlphaFoldDB" id="A0A9P2WQ38"/>
<dbReference type="InterPro" id="IPR012551">
    <property type="entry name" value="DUF1707_SHOCT-like"/>
</dbReference>
<sequence>MAGEHLPEERIRASDADRDATAEQLAQALVEGRLDLAEYDKRLAAAMSATTLGELAPLTADLPPAPGSARAPVDLAAVGRAHAPARRWRDFLEPWRGFASLAVILGGIWLVTSIMAGELLYFWPGWPLGIVFVITAANALSGSARSDKDTPGDHSGPHTKA</sequence>